<feature type="region of interest" description="Disordered" evidence="1">
    <location>
        <begin position="61"/>
        <end position="80"/>
    </location>
</feature>
<dbReference type="EMBL" id="VBQZ03000128">
    <property type="protein sequence ID" value="MXQ95206.1"/>
    <property type="molecule type" value="Genomic_DNA"/>
</dbReference>
<organism evidence="2 3">
    <name type="scientific">Bos mutus</name>
    <name type="common">wild yak</name>
    <dbReference type="NCBI Taxonomy" id="72004"/>
    <lineage>
        <taxon>Eukaryota</taxon>
        <taxon>Metazoa</taxon>
        <taxon>Chordata</taxon>
        <taxon>Craniata</taxon>
        <taxon>Vertebrata</taxon>
        <taxon>Euteleostomi</taxon>
        <taxon>Mammalia</taxon>
        <taxon>Eutheria</taxon>
        <taxon>Laurasiatheria</taxon>
        <taxon>Artiodactyla</taxon>
        <taxon>Ruminantia</taxon>
        <taxon>Pecora</taxon>
        <taxon>Bovidae</taxon>
        <taxon>Bovinae</taxon>
        <taxon>Bos</taxon>
    </lineage>
</organism>
<proteinExistence type="predicted"/>
<accession>A0A6B0S5E9</accession>
<sequence>MDDEELSDAVIQGDLPNMEPEDGQGLRDCAHGEDKVCSNQHAEEEVHGFREAALCNNDKDEEVVPQHSKDIGNEEGDGNPHVLDLKARDAQQVEDCVTDTSVV</sequence>
<feature type="region of interest" description="Disordered" evidence="1">
    <location>
        <begin position="1"/>
        <end position="25"/>
    </location>
</feature>
<name>A0A6B0S5E9_9CETA</name>
<evidence type="ECO:0000313" key="2">
    <source>
        <dbReference type="EMBL" id="MXQ95206.1"/>
    </source>
</evidence>
<evidence type="ECO:0000256" key="1">
    <source>
        <dbReference type="SAM" id="MobiDB-lite"/>
    </source>
</evidence>
<comment type="caution">
    <text evidence="2">The sequence shown here is derived from an EMBL/GenBank/DDBJ whole genome shotgun (WGS) entry which is preliminary data.</text>
</comment>
<protein>
    <submittedName>
        <fullName evidence="2">Uncharacterized protein</fullName>
    </submittedName>
</protein>
<feature type="compositionally biased region" description="Basic and acidic residues" evidence="1">
    <location>
        <begin position="62"/>
        <end position="72"/>
    </location>
</feature>
<gene>
    <name evidence="2" type="ORF">E5288_WYG018018</name>
</gene>
<evidence type="ECO:0000313" key="3">
    <source>
        <dbReference type="Proteomes" id="UP000322234"/>
    </source>
</evidence>
<reference evidence="2" key="1">
    <citation type="submission" date="2019-10" db="EMBL/GenBank/DDBJ databases">
        <title>The sequence and de novo assembly of the wild yak genome.</title>
        <authorList>
            <person name="Liu Y."/>
        </authorList>
    </citation>
    <scope>NUCLEOTIDE SEQUENCE [LARGE SCALE GENOMIC DNA]</scope>
    <source>
        <strain evidence="2">WY2019</strain>
    </source>
</reference>
<keyword evidence="3" id="KW-1185">Reference proteome</keyword>
<dbReference type="Proteomes" id="UP000322234">
    <property type="component" value="Unassembled WGS sequence"/>
</dbReference>
<dbReference type="AlphaFoldDB" id="A0A6B0S5E9"/>